<comment type="caution">
    <text evidence="1">The sequence shown here is derived from an EMBL/GenBank/DDBJ whole genome shotgun (WGS) entry which is preliminary data.</text>
</comment>
<protein>
    <submittedName>
        <fullName evidence="1">DUF2920 family protein</fullName>
    </submittedName>
</protein>
<dbReference type="AlphaFoldDB" id="A0A5Z0YJG3"/>
<sequence length="412" mass="47812">MLINQTFEIDSCDDVELNIKRTSKLEYRISYDDEKEIKAIVFIVGGFGANANISFLDFDREYIAKNFDVVVVHVFYHCFCARRSIDQKYNPKLIPNQDDLERINGILKNINLGHLSVNKDNFEQIIPLIEQKVNEMKQAGLVDENQKIELSCDFIPPNGDYQNYGIMAAIDHINALKDLVKRFPKFADLPKIYGGGSYGGYLSLLIAKIAPWYVDGVIDNSGVCLPFLACILGREMNQGEFYFEGSGYRLYCFVYKYWNRNMNSSYYFGDENYLIRAILNSNHLQIQSNLNKNTIFVSYHSIQDMGAPVQNKIELYKCYQELGYDVALHLIKDENDIDGRFVKSLEHGLRMTDRALFRKELPLMLEKLQKRKSFMQENSISYPCGNKVFVFKDLEDKFELEMINKIKIKDIK</sequence>
<evidence type="ECO:0000313" key="1">
    <source>
        <dbReference type="EMBL" id="ECR0968824.1"/>
    </source>
</evidence>
<reference evidence="1" key="1">
    <citation type="submission" date="2019-09" db="EMBL/GenBank/DDBJ databases">
        <authorList>
            <consortium name="PulseNet: The National Subtyping Network for Foodborne Disease Surveillance"/>
            <person name="Tarr C.L."/>
            <person name="Trees E."/>
            <person name="Katz L.S."/>
            <person name="Carleton-Romer H.A."/>
            <person name="Stroika S."/>
            <person name="Kucerova Z."/>
            <person name="Roache K.F."/>
            <person name="Sabol A.L."/>
            <person name="Besser J."/>
            <person name="Gerner-Smidt P."/>
        </authorList>
    </citation>
    <scope>NUCLEOTIDE SEQUENCE</scope>
    <source>
        <strain evidence="1">PNUSAC011508</strain>
    </source>
</reference>
<dbReference type="InterPro" id="IPR022605">
    <property type="entry name" value="DUF2920"/>
</dbReference>
<organism evidence="1">
    <name type="scientific">Campylobacter jejuni</name>
    <dbReference type="NCBI Taxonomy" id="197"/>
    <lineage>
        <taxon>Bacteria</taxon>
        <taxon>Pseudomonadati</taxon>
        <taxon>Campylobacterota</taxon>
        <taxon>Epsilonproteobacteria</taxon>
        <taxon>Campylobacterales</taxon>
        <taxon>Campylobacteraceae</taxon>
        <taxon>Campylobacter</taxon>
    </lineage>
</organism>
<dbReference type="SUPFAM" id="SSF53474">
    <property type="entry name" value="alpha/beta-Hydrolases"/>
    <property type="match status" value="1"/>
</dbReference>
<name>A0A5Z0YJG3_CAMJU</name>
<dbReference type="Gene3D" id="3.40.50.1820">
    <property type="entry name" value="alpha/beta hydrolase"/>
    <property type="match status" value="1"/>
</dbReference>
<dbReference type="EMBL" id="AAKEGT010000001">
    <property type="protein sequence ID" value="ECR0968824.1"/>
    <property type="molecule type" value="Genomic_DNA"/>
</dbReference>
<proteinExistence type="predicted"/>
<gene>
    <name evidence="1" type="ORF">F0997_01790</name>
</gene>
<dbReference type="Pfam" id="PF11144">
    <property type="entry name" value="DUF2920"/>
    <property type="match status" value="1"/>
</dbReference>
<dbReference type="InterPro" id="IPR029058">
    <property type="entry name" value="AB_hydrolase_fold"/>
</dbReference>
<accession>A0A5Z0YJG3</accession>